<keyword evidence="2" id="KW-0808">Transferase</keyword>
<dbReference type="Proteomes" id="UP000196649">
    <property type="component" value="Unassembled WGS sequence"/>
</dbReference>
<dbReference type="SUPFAM" id="SSF53335">
    <property type="entry name" value="S-adenosyl-L-methionine-dependent methyltransferases"/>
    <property type="match status" value="1"/>
</dbReference>
<dbReference type="Gene3D" id="3.40.50.150">
    <property type="entry name" value="Vaccinia Virus protein VP39"/>
    <property type="match status" value="1"/>
</dbReference>
<dbReference type="Gene3D" id="1.10.150.470">
    <property type="match status" value="1"/>
</dbReference>
<name>A0A210P717_9LACO</name>
<dbReference type="InterPro" id="IPR003356">
    <property type="entry name" value="DNA_methylase_A-5"/>
</dbReference>
<sequence length="337" mass="37315">MSEKDMQTYFDKMNQANSLLKESLRVNNIESLAETLTDISDGSVYVENGVPDKDTVSKLENIYAEMKKLNLTPLQLKQAITVSIIKAQKDDKAEVNKLMTPDAIGLITSLIAYEVLNVQNKKDVNIVDPTVGTGNLLIEVIEQLNMTDKFNINAAALDNDDALVSLTKSFSEVMNLNLDAYHQDSVADWDITDIDLAVADLPVGYYPIDDNAKNFKTKSDKGHSYAHHLLIEQTMNNLNDGGIGIFIVPSQIFQTDQAKKLSEWMVSSVYLQAVLDLPTSLFASKEAQKAVVVLQKHGGNAKQVENVLMGTIPDTNNPKLFEGFKDQLQGWAKNFKG</sequence>
<dbReference type="GO" id="GO:0009007">
    <property type="term" value="F:site-specific DNA-methyltransferase (adenine-specific) activity"/>
    <property type="evidence" value="ECO:0007669"/>
    <property type="project" value="UniProtKB-EC"/>
</dbReference>
<comment type="caution">
    <text evidence="2">The sequence shown here is derived from an EMBL/GenBank/DDBJ whole genome shotgun (WGS) entry which is preliminary data.</text>
</comment>
<organism evidence="2 3">
    <name type="scientific">Companilactobacillus kimchii</name>
    <dbReference type="NCBI Taxonomy" id="2801452"/>
    <lineage>
        <taxon>Bacteria</taxon>
        <taxon>Bacillati</taxon>
        <taxon>Bacillota</taxon>
        <taxon>Bacilli</taxon>
        <taxon>Lactobacillales</taxon>
        <taxon>Lactobacillaceae</taxon>
        <taxon>Companilactobacillus</taxon>
    </lineage>
</organism>
<dbReference type="PANTHER" id="PTHR41313:SF1">
    <property type="entry name" value="DNA METHYLASE ADENINE-SPECIFIC DOMAIN-CONTAINING PROTEIN"/>
    <property type="match status" value="1"/>
</dbReference>
<dbReference type="EC" id="2.1.1.72" evidence="2"/>
<feature type="domain" description="DNA methylase adenine-specific" evidence="1">
    <location>
        <begin position="98"/>
        <end position="307"/>
    </location>
</feature>
<reference evidence="2 3" key="1">
    <citation type="submission" date="2017-03" db="EMBL/GenBank/DDBJ databases">
        <title>Genome sequence of Lactobacillus kimchii KACC 12383.</title>
        <authorList>
            <person name="Chun J."/>
        </authorList>
    </citation>
    <scope>NUCLEOTIDE SEQUENCE [LARGE SCALE GENOMIC DNA]</scope>
    <source>
        <strain evidence="2 3">KACC 12383</strain>
    </source>
</reference>
<dbReference type="Pfam" id="PF02384">
    <property type="entry name" value="N6_Mtase"/>
    <property type="match status" value="1"/>
</dbReference>
<dbReference type="PANTHER" id="PTHR41313">
    <property type="entry name" value="ADENINE-SPECIFIC METHYLTRANSFERASE"/>
    <property type="match status" value="1"/>
</dbReference>
<dbReference type="InterPro" id="IPR029063">
    <property type="entry name" value="SAM-dependent_MTases_sf"/>
</dbReference>
<dbReference type="EMBL" id="MXAL01000011">
    <property type="protein sequence ID" value="OWF32241.1"/>
    <property type="molecule type" value="Genomic_DNA"/>
</dbReference>
<evidence type="ECO:0000313" key="3">
    <source>
        <dbReference type="Proteomes" id="UP000196649"/>
    </source>
</evidence>
<evidence type="ECO:0000259" key="1">
    <source>
        <dbReference type="Pfam" id="PF02384"/>
    </source>
</evidence>
<keyword evidence="2" id="KW-0489">Methyltransferase</keyword>
<dbReference type="GO" id="GO:0003677">
    <property type="term" value="F:DNA binding"/>
    <property type="evidence" value="ECO:0007669"/>
    <property type="project" value="InterPro"/>
</dbReference>
<dbReference type="GO" id="GO:0008170">
    <property type="term" value="F:N-methyltransferase activity"/>
    <property type="evidence" value="ECO:0007669"/>
    <property type="project" value="InterPro"/>
</dbReference>
<dbReference type="RefSeq" id="WP_054643307.1">
    <property type="nucleotide sequence ID" value="NZ_LNUB01000010.1"/>
</dbReference>
<protein>
    <submittedName>
        <fullName evidence="2">Site-specific DNA-methyltransferase (Adenine-specific)</fullName>
        <ecNumber evidence="2">2.1.1.72</ecNumber>
    </submittedName>
</protein>
<gene>
    <name evidence="2" type="ORF">LKACC12383_02266</name>
</gene>
<evidence type="ECO:0000313" key="2">
    <source>
        <dbReference type="EMBL" id="OWF32241.1"/>
    </source>
</evidence>
<dbReference type="InterPro" id="IPR052933">
    <property type="entry name" value="DNA_Protect_Modify"/>
</dbReference>
<dbReference type="AlphaFoldDB" id="A0A210P717"/>
<proteinExistence type="predicted"/>
<dbReference type="GO" id="GO:0032259">
    <property type="term" value="P:methylation"/>
    <property type="evidence" value="ECO:0007669"/>
    <property type="project" value="UniProtKB-KW"/>
</dbReference>
<accession>A0A210P717</accession>